<organism evidence="1 2">
    <name type="scientific">Polychaeton citri CBS 116435</name>
    <dbReference type="NCBI Taxonomy" id="1314669"/>
    <lineage>
        <taxon>Eukaryota</taxon>
        <taxon>Fungi</taxon>
        <taxon>Dikarya</taxon>
        <taxon>Ascomycota</taxon>
        <taxon>Pezizomycotina</taxon>
        <taxon>Dothideomycetes</taxon>
        <taxon>Dothideomycetidae</taxon>
        <taxon>Capnodiales</taxon>
        <taxon>Capnodiaceae</taxon>
        <taxon>Polychaeton</taxon>
    </lineage>
</organism>
<dbReference type="EMBL" id="MU003787">
    <property type="protein sequence ID" value="KAF2721796.1"/>
    <property type="molecule type" value="Genomic_DNA"/>
</dbReference>
<protein>
    <submittedName>
        <fullName evidence="1">Uncharacterized protein</fullName>
    </submittedName>
</protein>
<keyword evidence="2" id="KW-1185">Reference proteome</keyword>
<sequence>MAVGPDQPCSLMHYQSNTIQLRCESICNTISLSVCRLSSIYPPTVRFSSCTKMSAGDIVTRMQSIAEADAAGDAAAHIKLLEEIDNLRQAVETPVEKMMRMRFQVR</sequence>
<comment type="caution">
    <text evidence="1">The sequence shown here is derived from an EMBL/GenBank/DDBJ whole genome shotgun (WGS) entry which is preliminary data.</text>
</comment>
<accession>A0A9P4QBD6</accession>
<gene>
    <name evidence="1" type="ORF">K431DRAFT_284484</name>
</gene>
<evidence type="ECO:0000313" key="2">
    <source>
        <dbReference type="Proteomes" id="UP000799441"/>
    </source>
</evidence>
<dbReference type="Proteomes" id="UP000799441">
    <property type="component" value="Unassembled WGS sequence"/>
</dbReference>
<name>A0A9P4QBD6_9PEZI</name>
<reference evidence="1" key="1">
    <citation type="journal article" date="2020" name="Stud. Mycol.">
        <title>101 Dothideomycetes genomes: a test case for predicting lifestyles and emergence of pathogens.</title>
        <authorList>
            <person name="Haridas S."/>
            <person name="Albert R."/>
            <person name="Binder M."/>
            <person name="Bloem J."/>
            <person name="Labutti K."/>
            <person name="Salamov A."/>
            <person name="Andreopoulos B."/>
            <person name="Baker S."/>
            <person name="Barry K."/>
            <person name="Bills G."/>
            <person name="Bluhm B."/>
            <person name="Cannon C."/>
            <person name="Castanera R."/>
            <person name="Culley D."/>
            <person name="Daum C."/>
            <person name="Ezra D."/>
            <person name="Gonzalez J."/>
            <person name="Henrissat B."/>
            <person name="Kuo A."/>
            <person name="Liang C."/>
            <person name="Lipzen A."/>
            <person name="Lutzoni F."/>
            <person name="Magnuson J."/>
            <person name="Mondo S."/>
            <person name="Nolan M."/>
            <person name="Ohm R."/>
            <person name="Pangilinan J."/>
            <person name="Park H.-J."/>
            <person name="Ramirez L."/>
            <person name="Alfaro M."/>
            <person name="Sun H."/>
            <person name="Tritt A."/>
            <person name="Yoshinaga Y."/>
            <person name="Zwiers L.-H."/>
            <person name="Turgeon B."/>
            <person name="Goodwin S."/>
            <person name="Spatafora J."/>
            <person name="Crous P."/>
            <person name="Grigoriev I."/>
        </authorList>
    </citation>
    <scope>NUCLEOTIDE SEQUENCE</scope>
    <source>
        <strain evidence="1">CBS 116435</strain>
    </source>
</reference>
<dbReference type="AlphaFoldDB" id="A0A9P4QBD6"/>
<proteinExistence type="predicted"/>
<evidence type="ECO:0000313" key="1">
    <source>
        <dbReference type="EMBL" id="KAF2721796.1"/>
    </source>
</evidence>